<reference evidence="1 2" key="1">
    <citation type="journal article" date="2014" name="Agronomy (Basel)">
        <title>A Draft Genome Sequence for Ensete ventricosum, the Drought-Tolerant Tree Against Hunger.</title>
        <authorList>
            <person name="Harrison J."/>
            <person name="Moore K.A."/>
            <person name="Paszkiewicz K."/>
            <person name="Jones T."/>
            <person name="Grant M."/>
            <person name="Ambacheew D."/>
            <person name="Muzemil S."/>
            <person name="Studholme D.J."/>
        </authorList>
    </citation>
    <scope>NUCLEOTIDE SEQUENCE [LARGE SCALE GENOMIC DNA]</scope>
</reference>
<dbReference type="Proteomes" id="UP000287651">
    <property type="component" value="Unassembled WGS sequence"/>
</dbReference>
<name>A0A426WVX5_ENSVE</name>
<accession>A0A426WVX5</accession>
<dbReference type="EMBL" id="AMZH03040816">
    <property type="protein sequence ID" value="RRT31358.1"/>
    <property type="molecule type" value="Genomic_DNA"/>
</dbReference>
<protein>
    <submittedName>
        <fullName evidence="1">Uncharacterized protein</fullName>
    </submittedName>
</protein>
<gene>
    <name evidence="1" type="ORF">B296_00054213</name>
</gene>
<proteinExistence type="predicted"/>
<dbReference type="AlphaFoldDB" id="A0A426WVX5"/>
<sequence>MMQGSSQKKIETHWKIVEGSRKAFWDSDDMVGSHRKFARRFTEGIEKHVGNTKGDLQEKDRRTYCKNAGGYQIMRELGLN</sequence>
<comment type="caution">
    <text evidence="1">The sequence shown here is derived from an EMBL/GenBank/DDBJ whole genome shotgun (WGS) entry which is preliminary data.</text>
</comment>
<evidence type="ECO:0000313" key="1">
    <source>
        <dbReference type="EMBL" id="RRT31358.1"/>
    </source>
</evidence>
<organism evidence="1 2">
    <name type="scientific">Ensete ventricosum</name>
    <name type="common">Abyssinian banana</name>
    <name type="synonym">Musa ensete</name>
    <dbReference type="NCBI Taxonomy" id="4639"/>
    <lineage>
        <taxon>Eukaryota</taxon>
        <taxon>Viridiplantae</taxon>
        <taxon>Streptophyta</taxon>
        <taxon>Embryophyta</taxon>
        <taxon>Tracheophyta</taxon>
        <taxon>Spermatophyta</taxon>
        <taxon>Magnoliopsida</taxon>
        <taxon>Liliopsida</taxon>
        <taxon>Zingiberales</taxon>
        <taxon>Musaceae</taxon>
        <taxon>Ensete</taxon>
    </lineage>
</organism>
<evidence type="ECO:0000313" key="2">
    <source>
        <dbReference type="Proteomes" id="UP000287651"/>
    </source>
</evidence>